<proteinExistence type="inferred from homology"/>
<keyword evidence="4" id="KW-1185">Reference proteome</keyword>
<dbReference type="SUPFAM" id="SSF50475">
    <property type="entry name" value="FMN-binding split barrel"/>
    <property type="match status" value="1"/>
</dbReference>
<dbReference type="GO" id="GO:0016491">
    <property type="term" value="F:oxidoreductase activity"/>
    <property type="evidence" value="ECO:0007669"/>
    <property type="project" value="InterPro"/>
</dbReference>
<reference evidence="3 4" key="1">
    <citation type="submission" date="2016-10" db="EMBL/GenBank/DDBJ databases">
        <authorList>
            <person name="de Groot N.N."/>
        </authorList>
    </citation>
    <scope>NUCLEOTIDE SEQUENCE [LARGE SCALE GENOMIC DNA]</scope>
    <source>
        <strain evidence="3 4">CGMCC 4.2026</strain>
    </source>
</reference>
<dbReference type="PANTHER" id="PTHR39428:SF1">
    <property type="entry name" value="F420H(2)-DEPENDENT QUINONE REDUCTASE RV1261C"/>
    <property type="match status" value="1"/>
</dbReference>
<gene>
    <name evidence="3" type="ORF">SAMN05216267_1002239</name>
</gene>
<evidence type="ECO:0000313" key="4">
    <source>
        <dbReference type="Proteomes" id="UP000181951"/>
    </source>
</evidence>
<evidence type="ECO:0000256" key="2">
    <source>
        <dbReference type="ARBA" id="ARBA00049106"/>
    </source>
</evidence>
<dbReference type="GO" id="GO:0005886">
    <property type="term" value="C:plasma membrane"/>
    <property type="evidence" value="ECO:0007669"/>
    <property type="project" value="TreeGrafter"/>
</dbReference>
<dbReference type="GO" id="GO:0070967">
    <property type="term" value="F:coenzyme F420 binding"/>
    <property type="evidence" value="ECO:0007669"/>
    <property type="project" value="TreeGrafter"/>
</dbReference>
<accession>A0A1H8EK90</accession>
<dbReference type="PANTHER" id="PTHR39428">
    <property type="entry name" value="F420H(2)-DEPENDENT QUINONE REDUCTASE RV1261C"/>
    <property type="match status" value="1"/>
</dbReference>
<protein>
    <submittedName>
        <fullName evidence="3">Deazaflavin-dependent oxidoreductase, nitroreductase family</fullName>
    </submittedName>
</protein>
<comment type="similarity">
    <text evidence="1">Belongs to the F420H(2)-dependent quinone reductase family.</text>
</comment>
<dbReference type="STRING" id="310780.SAMN05216267_1002239"/>
<dbReference type="Pfam" id="PF04075">
    <property type="entry name" value="F420H2_quin_red"/>
    <property type="match status" value="1"/>
</dbReference>
<dbReference type="InterPro" id="IPR012349">
    <property type="entry name" value="Split_barrel_FMN-bd"/>
</dbReference>
<organism evidence="3 4">
    <name type="scientific">Actinacidiphila rubida</name>
    <dbReference type="NCBI Taxonomy" id="310780"/>
    <lineage>
        <taxon>Bacteria</taxon>
        <taxon>Bacillati</taxon>
        <taxon>Actinomycetota</taxon>
        <taxon>Actinomycetes</taxon>
        <taxon>Kitasatosporales</taxon>
        <taxon>Streptomycetaceae</taxon>
        <taxon>Actinacidiphila</taxon>
    </lineage>
</organism>
<dbReference type="RefSeq" id="WP_256090589.1">
    <property type="nucleotide sequence ID" value="NZ_MDCQ01001592.1"/>
</dbReference>
<evidence type="ECO:0000313" key="3">
    <source>
        <dbReference type="EMBL" id="SEN19544.1"/>
    </source>
</evidence>
<dbReference type="EMBL" id="FODD01000002">
    <property type="protein sequence ID" value="SEN19544.1"/>
    <property type="molecule type" value="Genomic_DNA"/>
</dbReference>
<dbReference type="NCBIfam" id="TIGR00026">
    <property type="entry name" value="hi_GC_TIGR00026"/>
    <property type="match status" value="1"/>
</dbReference>
<dbReference type="AlphaFoldDB" id="A0A1H8EK90"/>
<dbReference type="InterPro" id="IPR004378">
    <property type="entry name" value="F420H2_quin_Rdtase"/>
</dbReference>
<comment type="catalytic activity">
    <reaction evidence="2">
        <text>oxidized coenzyme F420-(gamma-L-Glu)(n) + a quinol + H(+) = reduced coenzyme F420-(gamma-L-Glu)(n) + a quinone</text>
        <dbReference type="Rhea" id="RHEA:39663"/>
        <dbReference type="Rhea" id="RHEA-COMP:12939"/>
        <dbReference type="Rhea" id="RHEA-COMP:14378"/>
        <dbReference type="ChEBI" id="CHEBI:15378"/>
        <dbReference type="ChEBI" id="CHEBI:24646"/>
        <dbReference type="ChEBI" id="CHEBI:132124"/>
        <dbReference type="ChEBI" id="CHEBI:133980"/>
        <dbReference type="ChEBI" id="CHEBI:139511"/>
    </reaction>
</comment>
<sequence length="139" mass="14973">MSDRMQRNMRVIEEFRSSGGVVGGDFDGVPLLLLTTTGARSGEPRTTPLTYLSDGARLVVFAANGGRKSHPGWFHNLLADPTARVEVGTEAYGVAAALAEGAERERLWAEQLPATPYFAEFQERAGRPTPVVALTRLGS</sequence>
<name>A0A1H8EK90_9ACTN</name>
<dbReference type="Gene3D" id="2.30.110.10">
    <property type="entry name" value="Electron Transport, Fmn-binding Protein, Chain A"/>
    <property type="match status" value="1"/>
</dbReference>
<evidence type="ECO:0000256" key="1">
    <source>
        <dbReference type="ARBA" id="ARBA00008710"/>
    </source>
</evidence>
<dbReference type="Proteomes" id="UP000181951">
    <property type="component" value="Unassembled WGS sequence"/>
</dbReference>